<dbReference type="SUPFAM" id="SSF53098">
    <property type="entry name" value="Ribonuclease H-like"/>
    <property type="match status" value="1"/>
</dbReference>
<feature type="compositionally biased region" description="Polar residues" evidence="13">
    <location>
        <begin position="1596"/>
        <end position="1611"/>
    </location>
</feature>
<dbReference type="InterPro" id="IPR001878">
    <property type="entry name" value="Znf_CCHC"/>
</dbReference>
<keyword evidence="4" id="KW-0479">Metal-binding</keyword>
<dbReference type="InterPro" id="IPR013103">
    <property type="entry name" value="RVT_2"/>
</dbReference>
<gene>
    <name evidence="16" type="ORF">Tci_040067</name>
</gene>
<keyword evidence="5" id="KW-0255">Endonuclease</keyword>
<evidence type="ECO:0000256" key="8">
    <source>
        <dbReference type="ARBA" id="ARBA00030524"/>
    </source>
</evidence>
<evidence type="ECO:0000313" key="16">
    <source>
        <dbReference type="EMBL" id="GEU68089.1"/>
    </source>
</evidence>
<dbReference type="InterPro" id="IPR036397">
    <property type="entry name" value="RNaseH_sf"/>
</dbReference>
<dbReference type="Pfam" id="PF07727">
    <property type="entry name" value="RVT_2"/>
    <property type="match status" value="1"/>
</dbReference>
<dbReference type="Gene3D" id="4.10.60.10">
    <property type="entry name" value="Zinc finger, CCHC-type"/>
    <property type="match status" value="1"/>
</dbReference>
<evidence type="ECO:0000256" key="6">
    <source>
        <dbReference type="ARBA" id="ARBA00022801"/>
    </source>
</evidence>
<dbReference type="InterPro" id="IPR005162">
    <property type="entry name" value="Retrotrans_gag_dom"/>
</dbReference>
<dbReference type="PROSITE" id="PS50994">
    <property type="entry name" value="INTEGRASE"/>
    <property type="match status" value="1"/>
</dbReference>
<dbReference type="GO" id="GO:0003676">
    <property type="term" value="F:nucleic acid binding"/>
    <property type="evidence" value="ECO:0007669"/>
    <property type="project" value="InterPro"/>
</dbReference>
<evidence type="ECO:0000259" key="14">
    <source>
        <dbReference type="PROSITE" id="PS50158"/>
    </source>
</evidence>
<evidence type="ECO:0000256" key="5">
    <source>
        <dbReference type="ARBA" id="ARBA00022759"/>
    </source>
</evidence>
<evidence type="ECO:0000256" key="12">
    <source>
        <dbReference type="PROSITE-ProRule" id="PRU00047"/>
    </source>
</evidence>
<dbReference type="Pfam" id="PF03732">
    <property type="entry name" value="Retrotrans_gag"/>
    <property type="match status" value="1"/>
</dbReference>
<dbReference type="GO" id="GO:0008270">
    <property type="term" value="F:zinc ion binding"/>
    <property type="evidence" value="ECO:0007669"/>
    <property type="project" value="UniProtKB-KW"/>
</dbReference>
<dbReference type="InterPro" id="IPR043502">
    <property type="entry name" value="DNA/RNA_pol_sf"/>
</dbReference>
<sequence length="1862" mass="211905">MHPRSGVLQLWYQSCQARPRYPLFCMMISQMVNTRQSTPEFFGLAFDEAVQRANGARSNGDQPPTIHTWLASYKFEGDALNWWKAFKQAKRGEAYVATLSWKDFREAFFLQYFPRSEQQKYEREYHTIRHKDGELTANSGRNIELLRERGGINNKKNRDVDRIQSANKNNNQRGYGHRGNDGRNYDRQGGNSSQRVTGACFSYGVTRHMAKDCPKNNRGNRNDKRPDVKGKVYSLTRDQATNSSGTVGTVTGTLFMNGRAVFVLFDTGATYSVISVSLSKYINVPPTLLNYTLSISTPMRSLVVIDRKYQNCPLQFNDKIRSANLFPLDMYDFDIILGMDWLINHRAIIVCHTKSVIFGLEKKVAKNHDPLALLTHSNASSSQSHANSSYSSQIYYVTHPSSVVNYDDEYQWELQGDSQEDKLTTVMMNQAVVQDIRVDIQTKNAGYGGNANKNAWRQNRNQVFNAGNGSDESNQIVQRVSRTDSTLGKAYVQCYNCNEKGHYASECQIPKVCVAKYFREQILLAMKNEAGSNLTNKENDFMLDTSYGEDTLEELTAAVMLMAWLQPVVDNDENVPSYDAKAVSEKSKLSTLNDENVLLKTQVESVVQEKETIKLEFQKLFNSIKAARSQNQKEVDELIENVNQKTYAYADVCAQNQDLLMRFSELKNTLRTIKKGKEMNTKFDKSETLEKLVCVTPFNKTLANKAKNVSNTKRMLKAYDCNLQLLRNFVEKFIETVRFENDHFAAITRYGDYVQGNLTICNVYYAEGLGQSLFSVRQFCDGDIEVAFRSNTCYVRLLEGDDLLTGSRDLNLYTIFISEMAASSPVCLLTRDTLTKSWLWHRQLSHLNFGTINQLTSNDLVDGLSKFKYNKYHLCSACEQWKSKKASLSSKLVPSTESKLELLHMDLCGPMRVASINGKKYILVMFDDYSRYTWVYFLRTKDEAKDMIIDFVNQIQRNLKAEILTIQTDNGIEFKNEKLRAFYAKLGIVHKNSIARTPQQKGLLNVEIKHSLRLLEQCLSFLKHQNFCGPRPLLLLALLRIARLYTQEYYATGSQEVSDNSAINILDNEHTSSSSSIVVAQDDAPQIVSSSDEQVATEPNSLVLNENNDEFVQEDVADFDGNVFYNPPQTPVFVAAESLSTIESKNIKEVMIDHSWIKPMQDELNQFKRLDVWDLVECPISKNIIAVKCFWKNKIDAENTVIQNKSRLVAKGYGQEEGIFRGLDVKTAFLNGPLKDKVFVYQPDSFVDPGFPNHVYRLKKALYGLKQAPRACTPMATTKLDADLQGTLVDQTKYRSMIGGLMHLTASRPNIAFATFICARYQARPTEKHFKEVKGIFRYLRQTINMGLWHSKDSGFELIAYSDTDHTGCNDDCKSTSGGIQFLEENLVSWSLKKQDCTVMSTSKAEMTIDQSTDHPDISITCSLECKIIGKILLDHPLSYALTAIADVPDVYLQQFWRTVSKVPGPEEMIKFMLNTQEFIYTVDMFRDILHLPVETLDNPFVAPVIIETIEAFMNKVGYQGVVDKGSAFYTKNLAQPWQTMFKKFLDIPQKSEEDYHFIKDDILLVSVYTTRDVCVRGMLISDEFLTEEICTTNDFKESTPSTHRTPTLTAIPQGRKTKQSAGKSSSLQKSLRIRIRQQKVVERDHDGDDSKDRLEPGSHMDNPKHVVDDDKDDEKIEEEAGGEMGSLETSEETQTTIPTPHRPPKTILSSDKNITHELIDIVSLPTTTTSQTLHSKRGISSKYSHLPSALRRMCMRQGYMIQNMKRKYLIEINLKPCIAATIIEYRDAFRSEVPNLVSQEFNAQAPKIIEELFKNYVQSNVIQVHPTTTTSTDTTSSVNLQQQLYFKMKRSLQDQTNDPAL</sequence>
<dbReference type="CDD" id="cd00303">
    <property type="entry name" value="retropepsin_like"/>
    <property type="match status" value="1"/>
</dbReference>
<comment type="function">
    <text evidence="11">Capsid protein (CA) is the structural component of the virus-like particle (VLP), forming the shell that encapsulates the retrotransposons dimeric RNA genome. The particles are assembled from trimer-clustered units and there are holes in the capsid shells that allow for the diffusion of macromolecules. CA also has nucleocapsid-like chaperone activity, promoting primer tRNA(i)-Met annealing to the multipartite primer-binding site (PBS), dimerization of Ty1 RNA and initiation of reverse transcription.</text>
</comment>
<dbReference type="InterPro" id="IPR025724">
    <property type="entry name" value="GAG-pre-integrase_dom"/>
</dbReference>
<dbReference type="InterPro" id="IPR001969">
    <property type="entry name" value="Aspartic_peptidase_AS"/>
</dbReference>
<feature type="compositionally biased region" description="Polar residues" evidence="13">
    <location>
        <begin position="1620"/>
        <end position="1630"/>
    </location>
</feature>
<feature type="compositionally biased region" description="Basic and acidic residues" evidence="13">
    <location>
        <begin position="1640"/>
        <end position="1669"/>
    </location>
</feature>
<accession>A0A6L2M3Q4</accession>
<reference evidence="16" key="1">
    <citation type="journal article" date="2019" name="Sci. Rep.">
        <title>Draft genome of Tanacetum cinerariifolium, the natural source of mosquito coil.</title>
        <authorList>
            <person name="Yamashiro T."/>
            <person name="Shiraishi A."/>
            <person name="Satake H."/>
            <person name="Nakayama K."/>
        </authorList>
    </citation>
    <scope>NUCLEOTIDE SEQUENCE</scope>
</reference>
<dbReference type="PROSITE" id="PS00141">
    <property type="entry name" value="ASP_PROTEASE"/>
    <property type="match status" value="1"/>
</dbReference>
<feature type="region of interest" description="Disordered" evidence="13">
    <location>
        <begin position="1596"/>
        <end position="1708"/>
    </location>
</feature>
<proteinExistence type="predicted"/>
<dbReference type="InterPro" id="IPR039537">
    <property type="entry name" value="Retrotran_Ty1/copia-like"/>
</dbReference>
<dbReference type="GO" id="GO:0015074">
    <property type="term" value="P:DNA integration"/>
    <property type="evidence" value="ECO:0007669"/>
    <property type="project" value="InterPro"/>
</dbReference>
<dbReference type="Pfam" id="PF13976">
    <property type="entry name" value="gag_pre-integrs"/>
    <property type="match status" value="1"/>
</dbReference>
<feature type="compositionally biased region" description="Polar residues" evidence="13">
    <location>
        <begin position="164"/>
        <end position="173"/>
    </location>
</feature>
<keyword evidence="7" id="KW-0695">RNA-directed DNA polymerase</keyword>
<evidence type="ECO:0000259" key="15">
    <source>
        <dbReference type="PROSITE" id="PS50994"/>
    </source>
</evidence>
<dbReference type="Gene3D" id="3.30.420.10">
    <property type="entry name" value="Ribonuclease H-like superfamily/Ribonuclease H"/>
    <property type="match status" value="1"/>
</dbReference>
<dbReference type="GO" id="GO:0003964">
    <property type="term" value="F:RNA-directed DNA polymerase activity"/>
    <property type="evidence" value="ECO:0007669"/>
    <property type="project" value="UniProtKB-KW"/>
</dbReference>
<dbReference type="Gene3D" id="2.40.70.10">
    <property type="entry name" value="Acid Proteases"/>
    <property type="match status" value="1"/>
</dbReference>
<dbReference type="SMART" id="SM00343">
    <property type="entry name" value="ZnF_C2HC"/>
    <property type="match status" value="2"/>
</dbReference>
<dbReference type="SUPFAM" id="SSF50630">
    <property type="entry name" value="Acid proteases"/>
    <property type="match status" value="1"/>
</dbReference>
<feature type="domain" description="CCHC-type" evidence="14">
    <location>
        <begin position="494"/>
        <end position="507"/>
    </location>
</feature>
<dbReference type="GO" id="GO:0004519">
    <property type="term" value="F:endonuclease activity"/>
    <property type="evidence" value="ECO:0007669"/>
    <property type="project" value="UniProtKB-KW"/>
</dbReference>
<evidence type="ECO:0000256" key="7">
    <source>
        <dbReference type="ARBA" id="ARBA00022918"/>
    </source>
</evidence>
<evidence type="ECO:0000256" key="10">
    <source>
        <dbReference type="ARBA" id="ARBA00033113"/>
    </source>
</evidence>
<keyword evidence="3" id="KW-0540">Nuclease</keyword>
<organism evidence="16">
    <name type="scientific">Tanacetum cinerariifolium</name>
    <name type="common">Dalmatian daisy</name>
    <name type="synonym">Chrysanthemum cinerariifolium</name>
    <dbReference type="NCBI Taxonomy" id="118510"/>
    <lineage>
        <taxon>Eukaryota</taxon>
        <taxon>Viridiplantae</taxon>
        <taxon>Streptophyta</taxon>
        <taxon>Embryophyta</taxon>
        <taxon>Tracheophyta</taxon>
        <taxon>Spermatophyta</taxon>
        <taxon>Magnoliopsida</taxon>
        <taxon>eudicotyledons</taxon>
        <taxon>Gunneridae</taxon>
        <taxon>Pentapetalae</taxon>
        <taxon>asterids</taxon>
        <taxon>campanulids</taxon>
        <taxon>Asterales</taxon>
        <taxon>Asteraceae</taxon>
        <taxon>Asteroideae</taxon>
        <taxon>Anthemideae</taxon>
        <taxon>Anthemidinae</taxon>
        <taxon>Tanacetum</taxon>
    </lineage>
</organism>
<evidence type="ECO:0000256" key="4">
    <source>
        <dbReference type="ARBA" id="ARBA00022723"/>
    </source>
</evidence>
<feature type="region of interest" description="Disordered" evidence="13">
    <location>
        <begin position="148"/>
        <end position="194"/>
    </location>
</feature>
<dbReference type="PANTHER" id="PTHR42648">
    <property type="entry name" value="TRANSPOSASE, PUTATIVE-RELATED"/>
    <property type="match status" value="1"/>
</dbReference>
<evidence type="ECO:0000256" key="2">
    <source>
        <dbReference type="ARBA" id="ARBA00022695"/>
    </source>
</evidence>
<keyword evidence="2" id="KW-0548">Nucleotidyltransferase</keyword>
<keyword evidence="6" id="KW-0378">Hydrolase</keyword>
<dbReference type="PROSITE" id="PS50158">
    <property type="entry name" value="ZF_CCHC"/>
    <property type="match status" value="1"/>
</dbReference>
<dbReference type="InterPro" id="IPR012337">
    <property type="entry name" value="RNaseH-like_sf"/>
</dbReference>
<dbReference type="InterPro" id="IPR001584">
    <property type="entry name" value="Integrase_cat-core"/>
</dbReference>
<dbReference type="SUPFAM" id="SSF56672">
    <property type="entry name" value="DNA/RNA polymerases"/>
    <property type="match status" value="1"/>
</dbReference>
<dbReference type="InterPro" id="IPR021109">
    <property type="entry name" value="Peptidase_aspartic_dom_sf"/>
</dbReference>
<keyword evidence="1" id="KW-0808">Transferase</keyword>
<evidence type="ECO:0000256" key="9">
    <source>
        <dbReference type="ARBA" id="ARBA00032154"/>
    </source>
</evidence>
<dbReference type="EMBL" id="BKCJ010005684">
    <property type="protein sequence ID" value="GEU68089.1"/>
    <property type="molecule type" value="Genomic_DNA"/>
</dbReference>
<feature type="compositionally biased region" description="Acidic residues" evidence="13">
    <location>
        <begin position="1670"/>
        <end position="1682"/>
    </location>
</feature>
<evidence type="ECO:0000256" key="3">
    <source>
        <dbReference type="ARBA" id="ARBA00022722"/>
    </source>
</evidence>
<feature type="compositionally biased region" description="Basic and acidic residues" evidence="13">
    <location>
        <begin position="148"/>
        <end position="162"/>
    </location>
</feature>
<dbReference type="Pfam" id="PF00098">
    <property type="entry name" value="zf-CCHC"/>
    <property type="match status" value="1"/>
</dbReference>
<dbReference type="GO" id="GO:0004190">
    <property type="term" value="F:aspartic-type endopeptidase activity"/>
    <property type="evidence" value="ECO:0007669"/>
    <property type="project" value="InterPro"/>
</dbReference>
<evidence type="ECO:0000256" key="13">
    <source>
        <dbReference type="SAM" id="MobiDB-lite"/>
    </source>
</evidence>
<feature type="domain" description="Integrase catalytic" evidence="15">
    <location>
        <begin position="890"/>
        <end position="1004"/>
    </location>
</feature>
<evidence type="ECO:0000256" key="11">
    <source>
        <dbReference type="ARBA" id="ARBA00057243"/>
    </source>
</evidence>
<name>A0A6L2M3Q4_TANCI</name>
<evidence type="ECO:0000256" key="1">
    <source>
        <dbReference type="ARBA" id="ARBA00022679"/>
    </source>
</evidence>
<protein>
    <recommendedName>
        <fullName evidence="8">Gag-Pol-p199</fullName>
    </recommendedName>
    <alternativeName>
        <fullName evidence="9">TY1A-TY1B</fullName>
    </alternativeName>
    <alternativeName>
        <fullName evidence="10">p190</fullName>
    </alternativeName>
</protein>
<dbReference type="Pfam" id="PF08284">
    <property type="entry name" value="RVP_2"/>
    <property type="match status" value="1"/>
</dbReference>
<keyword evidence="12" id="KW-0862">Zinc</keyword>
<dbReference type="GO" id="GO:0006508">
    <property type="term" value="P:proteolysis"/>
    <property type="evidence" value="ECO:0007669"/>
    <property type="project" value="InterPro"/>
</dbReference>
<comment type="caution">
    <text evidence="16">The sequence shown here is derived from an EMBL/GenBank/DDBJ whole genome shotgun (WGS) entry which is preliminary data.</text>
</comment>
<dbReference type="InterPro" id="IPR036875">
    <property type="entry name" value="Znf_CCHC_sf"/>
</dbReference>
<dbReference type="SUPFAM" id="SSF57756">
    <property type="entry name" value="Retrovirus zinc finger-like domains"/>
    <property type="match status" value="1"/>
</dbReference>
<dbReference type="Pfam" id="PF00665">
    <property type="entry name" value="rve"/>
    <property type="match status" value="1"/>
</dbReference>
<dbReference type="PANTHER" id="PTHR42648:SF21">
    <property type="entry name" value="CYSTEINE-RICH RLK (RECEPTOR-LIKE PROTEIN KINASE) 8"/>
    <property type="match status" value="1"/>
</dbReference>
<keyword evidence="12" id="KW-0863">Zinc-finger</keyword>